<evidence type="ECO:0000313" key="1">
    <source>
        <dbReference type="EMBL" id="MBK1630857.1"/>
    </source>
</evidence>
<organism evidence="1 2">
    <name type="scientific">Thiohalocapsa halophila</name>
    <dbReference type="NCBI Taxonomy" id="69359"/>
    <lineage>
        <taxon>Bacteria</taxon>
        <taxon>Pseudomonadati</taxon>
        <taxon>Pseudomonadota</taxon>
        <taxon>Gammaproteobacteria</taxon>
        <taxon>Chromatiales</taxon>
        <taxon>Chromatiaceae</taxon>
        <taxon>Thiohalocapsa</taxon>
    </lineage>
</organism>
<dbReference type="EMBL" id="NRRV01000017">
    <property type="protein sequence ID" value="MBK1630857.1"/>
    <property type="molecule type" value="Genomic_DNA"/>
</dbReference>
<sequence>MLSGSEALERTVVFIEQAPESANALTLYALANTLEYERAGCLFKLVKLRDLDAEARALAYGLMELVAEEHVGDDAWKAAKARMDRAIRGV</sequence>
<dbReference type="Proteomes" id="UP000748752">
    <property type="component" value="Unassembled WGS sequence"/>
</dbReference>
<reference evidence="1 2" key="1">
    <citation type="journal article" date="2020" name="Microorganisms">
        <title>Osmotic Adaptation and Compatible Solute Biosynthesis of Phototrophic Bacteria as Revealed from Genome Analyses.</title>
        <authorList>
            <person name="Imhoff J.F."/>
            <person name="Rahn T."/>
            <person name="Kunzel S."/>
            <person name="Keller A."/>
            <person name="Neulinger S.C."/>
        </authorList>
    </citation>
    <scope>NUCLEOTIDE SEQUENCE [LARGE SCALE GENOMIC DNA]</scope>
    <source>
        <strain evidence="1 2">DSM 6210</strain>
    </source>
</reference>
<accession>A0ABS1CG09</accession>
<evidence type="ECO:0000313" key="2">
    <source>
        <dbReference type="Proteomes" id="UP000748752"/>
    </source>
</evidence>
<keyword evidence="2" id="KW-1185">Reference proteome</keyword>
<gene>
    <name evidence="1" type="ORF">CKO31_08895</name>
</gene>
<protein>
    <submittedName>
        <fullName evidence="1">Uncharacterized protein</fullName>
    </submittedName>
</protein>
<name>A0ABS1CG09_9GAMM</name>
<comment type="caution">
    <text evidence="1">The sequence shown here is derived from an EMBL/GenBank/DDBJ whole genome shotgun (WGS) entry which is preliminary data.</text>
</comment>
<proteinExistence type="predicted"/>